<gene>
    <name evidence="10" type="ORF">A2660_00620</name>
</gene>
<evidence type="ECO:0000256" key="2">
    <source>
        <dbReference type="ARBA" id="ARBA00022475"/>
    </source>
</evidence>
<evidence type="ECO:0000313" key="11">
    <source>
        <dbReference type="Proteomes" id="UP000176233"/>
    </source>
</evidence>
<evidence type="ECO:0000313" key="10">
    <source>
        <dbReference type="EMBL" id="OGE80507.1"/>
    </source>
</evidence>
<feature type="domain" description="MacB-like periplasmic core" evidence="9">
    <location>
        <begin position="31"/>
        <end position="242"/>
    </location>
</feature>
<evidence type="ECO:0000256" key="1">
    <source>
        <dbReference type="ARBA" id="ARBA00004651"/>
    </source>
</evidence>
<protein>
    <recommendedName>
        <fullName evidence="12">ABC3 transporter permease protein domain-containing protein</fullName>
    </recommendedName>
</protein>
<evidence type="ECO:0000256" key="6">
    <source>
        <dbReference type="ARBA" id="ARBA00038076"/>
    </source>
</evidence>
<organism evidence="10 11">
    <name type="scientific">Candidatus Doudnabacteria bacterium RIFCSPHIGHO2_01_FULL_45_18</name>
    <dbReference type="NCBI Taxonomy" id="1817823"/>
    <lineage>
        <taxon>Bacteria</taxon>
        <taxon>Candidatus Doudnaibacteriota</taxon>
    </lineage>
</organism>
<dbReference type="GO" id="GO:0022857">
    <property type="term" value="F:transmembrane transporter activity"/>
    <property type="evidence" value="ECO:0007669"/>
    <property type="project" value="TreeGrafter"/>
</dbReference>
<comment type="caution">
    <text evidence="10">The sequence shown here is derived from an EMBL/GenBank/DDBJ whole genome shotgun (WGS) entry which is preliminary data.</text>
</comment>
<keyword evidence="4 7" id="KW-1133">Transmembrane helix</keyword>
<dbReference type="PANTHER" id="PTHR30572">
    <property type="entry name" value="MEMBRANE COMPONENT OF TRANSPORTER-RELATED"/>
    <property type="match status" value="1"/>
</dbReference>
<evidence type="ECO:0000259" key="8">
    <source>
        <dbReference type="Pfam" id="PF02687"/>
    </source>
</evidence>
<feature type="transmembrane region" description="Helical" evidence="7">
    <location>
        <begin position="265"/>
        <end position="289"/>
    </location>
</feature>
<dbReference type="Proteomes" id="UP000176233">
    <property type="component" value="Unassembled WGS sequence"/>
</dbReference>
<evidence type="ECO:0000256" key="7">
    <source>
        <dbReference type="SAM" id="Phobius"/>
    </source>
</evidence>
<accession>A0A1F5NS88</accession>
<feature type="transmembrane region" description="Helical" evidence="7">
    <location>
        <begin position="370"/>
        <end position="391"/>
    </location>
</feature>
<sequence length="406" mass="43441">MASPINQQHNLGFADLIRLSTRIFTVKPTRTLLTILGTSIGIATVVFLISLGYGLQYILLGKLITTQDSLITLQASFPNEANIILTTEQIDKIRLLADVGEAVPLAEFDGEVKVATSTGLTLIRIVAPEYFRLSGTLTNLGKPFSNETPGVVLTSQALKILGLPPDVTSLTKTVEITVYYTKPDGTVDIVQTTTQPAIVGIIVDEAEPPIAFISPSIVSIPPPIYKEVYVKAKDLTGVERLRDVLIAEGMLISARIDLVNQAQKILNIITIVLGVFGVAALTVSAVGMFNTMIVSFLERTYEVGVMKSLGAMDSDVRNLFLMESMIMGMAGGVAGIAMGMGGGAIVNFGINILAKRLGGEPVDLFFTPTWFILLVLGSSSIIGLLAGFWPARRASGLSPKEAFLRK</sequence>
<dbReference type="Pfam" id="PF12704">
    <property type="entry name" value="MacB_PCD"/>
    <property type="match status" value="1"/>
</dbReference>
<dbReference type="InterPro" id="IPR050250">
    <property type="entry name" value="Macrolide_Exporter_MacB"/>
</dbReference>
<comment type="subcellular location">
    <subcellularLocation>
        <location evidence="1">Cell membrane</location>
        <topology evidence="1">Multi-pass membrane protein</topology>
    </subcellularLocation>
</comment>
<evidence type="ECO:0000256" key="3">
    <source>
        <dbReference type="ARBA" id="ARBA00022692"/>
    </source>
</evidence>
<dbReference type="PANTHER" id="PTHR30572:SF4">
    <property type="entry name" value="ABC TRANSPORTER PERMEASE YTRF"/>
    <property type="match status" value="1"/>
</dbReference>
<evidence type="ECO:0000256" key="5">
    <source>
        <dbReference type="ARBA" id="ARBA00023136"/>
    </source>
</evidence>
<evidence type="ECO:0008006" key="12">
    <source>
        <dbReference type="Google" id="ProtNLM"/>
    </source>
</evidence>
<dbReference type="AlphaFoldDB" id="A0A1F5NS88"/>
<keyword evidence="3 7" id="KW-0812">Transmembrane</keyword>
<feature type="transmembrane region" description="Helical" evidence="7">
    <location>
        <begin position="326"/>
        <end position="350"/>
    </location>
</feature>
<feature type="transmembrane region" description="Helical" evidence="7">
    <location>
        <begin position="32"/>
        <end position="55"/>
    </location>
</feature>
<keyword evidence="2" id="KW-1003">Cell membrane</keyword>
<dbReference type="GO" id="GO:0005886">
    <property type="term" value="C:plasma membrane"/>
    <property type="evidence" value="ECO:0007669"/>
    <property type="project" value="UniProtKB-SubCell"/>
</dbReference>
<keyword evidence="5 7" id="KW-0472">Membrane</keyword>
<dbReference type="InterPro" id="IPR025857">
    <property type="entry name" value="MacB_PCD"/>
</dbReference>
<evidence type="ECO:0000259" key="9">
    <source>
        <dbReference type="Pfam" id="PF12704"/>
    </source>
</evidence>
<proteinExistence type="inferred from homology"/>
<feature type="domain" description="ABC3 transporter permease C-terminal" evidence="8">
    <location>
        <begin position="275"/>
        <end position="399"/>
    </location>
</feature>
<dbReference type="EMBL" id="MFEJ01000010">
    <property type="protein sequence ID" value="OGE80507.1"/>
    <property type="molecule type" value="Genomic_DNA"/>
</dbReference>
<dbReference type="Pfam" id="PF02687">
    <property type="entry name" value="FtsX"/>
    <property type="match status" value="1"/>
</dbReference>
<dbReference type="InterPro" id="IPR003838">
    <property type="entry name" value="ABC3_permease_C"/>
</dbReference>
<evidence type="ECO:0000256" key="4">
    <source>
        <dbReference type="ARBA" id="ARBA00022989"/>
    </source>
</evidence>
<name>A0A1F5NS88_9BACT</name>
<comment type="similarity">
    <text evidence="6">Belongs to the ABC-4 integral membrane protein family.</text>
</comment>
<reference evidence="10 11" key="1">
    <citation type="journal article" date="2016" name="Nat. Commun.">
        <title>Thousands of microbial genomes shed light on interconnected biogeochemical processes in an aquifer system.</title>
        <authorList>
            <person name="Anantharaman K."/>
            <person name="Brown C.T."/>
            <person name="Hug L.A."/>
            <person name="Sharon I."/>
            <person name="Castelle C.J."/>
            <person name="Probst A.J."/>
            <person name="Thomas B.C."/>
            <person name="Singh A."/>
            <person name="Wilkins M.J."/>
            <person name="Karaoz U."/>
            <person name="Brodie E.L."/>
            <person name="Williams K.H."/>
            <person name="Hubbard S.S."/>
            <person name="Banfield J.F."/>
        </authorList>
    </citation>
    <scope>NUCLEOTIDE SEQUENCE [LARGE SCALE GENOMIC DNA]</scope>
</reference>